<evidence type="ECO:0000313" key="2">
    <source>
        <dbReference type="Proteomes" id="UP000283492"/>
    </source>
</evidence>
<gene>
    <name evidence="1" type="ORF">DW914_19150</name>
</gene>
<dbReference type="PANTHER" id="PTHR36455:SF1">
    <property type="entry name" value="BLR8292 PROTEIN"/>
    <property type="match status" value="1"/>
</dbReference>
<dbReference type="RefSeq" id="WP_118140447.1">
    <property type="nucleotide sequence ID" value="NZ_CABJFX010000078.1"/>
</dbReference>
<dbReference type="AlphaFoldDB" id="A0A413T9G1"/>
<dbReference type="Pfam" id="PF05717">
    <property type="entry name" value="TnpB_IS66"/>
    <property type="match status" value="1"/>
</dbReference>
<evidence type="ECO:0000313" key="1">
    <source>
        <dbReference type="EMBL" id="RHA81611.1"/>
    </source>
</evidence>
<dbReference type="PANTHER" id="PTHR36455">
    <property type="match status" value="1"/>
</dbReference>
<dbReference type="EMBL" id="QSFX01000078">
    <property type="protein sequence ID" value="RHA81611.1"/>
    <property type="molecule type" value="Genomic_DNA"/>
</dbReference>
<proteinExistence type="predicted"/>
<name>A0A413T9G1_9FIRM</name>
<comment type="caution">
    <text evidence="1">The sequence shown here is derived from an EMBL/GenBank/DDBJ whole genome shotgun (WGS) entry which is preliminary data.</text>
</comment>
<accession>A0A413T9G1</accession>
<dbReference type="NCBIfam" id="NF033819">
    <property type="entry name" value="IS66_TnpB"/>
    <property type="match status" value="1"/>
</dbReference>
<dbReference type="Proteomes" id="UP000283492">
    <property type="component" value="Unassembled WGS sequence"/>
</dbReference>
<protein>
    <submittedName>
        <fullName evidence="1">Transposase</fullName>
    </submittedName>
</protein>
<reference evidence="1 2" key="1">
    <citation type="submission" date="2018-08" db="EMBL/GenBank/DDBJ databases">
        <title>A genome reference for cultivated species of the human gut microbiota.</title>
        <authorList>
            <person name="Zou Y."/>
            <person name="Xue W."/>
            <person name="Luo G."/>
        </authorList>
    </citation>
    <scope>NUCLEOTIDE SEQUENCE [LARGE SCALE GENOMIC DNA]</scope>
    <source>
        <strain evidence="1 2">AM42-1AC</strain>
    </source>
</reference>
<organism evidence="1 2">
    <name type="scientific">Roseburia inulinivorans</name>
    <dbReference type="NCBI Taxonomy" id="360807"/>
    <lineage>
        <taxon>Bacteria</taxon>
        <taxon>Bacillati</taxon>
        <taxon>Bacillota</taxon>
        <taxon>Clostridia</taxon>
        <taxon>Lachnospirales</taxon>
        <taxon>Lachnospiraceae</taxon>
        <taxon>Roseburia</taxon>
    </lineage>
</organism>
<sequence>MLEDAAGIRRVVIACGYVDLRKGIDGLSMIIGDRYHQNPFEKGTLFLFCGRRSDRIKGLLWMGDGFLQLYKRLEAGSLSWPRTSEEAADLTEEQFRYLMMGLNPLNPKVREVTPQKPT</sequence>
<dbReference type="InterPro" id="IPR008878">
    <property type="entry name" value="Transposase_IS66_Orf2"/>
</dbReference>